<comment type="function">
    <text evidence="1">Catalyzes the epimerization of the S- and R-forms of NAD(P)HX, a damaged form of NAD(P)H that is a result of enzymatic or heat-dependent hydration. This is a prerequisite for the S-specific NAD(P)H-hydrate dehydratase to allow the repair of both epimers of NAD(P)HX.</text>
</comment>
<feature type="binding site" evidence="1">
    <location>
        <position position="169"/>
    </location>
    <ligand>
        <name>K(+)</name>
        <dbReference type="ChEBI" id="CHEBI:29103"/>
    </ligand>
</feature>
<gene>
    <name evidence="1" type="primary">nnrE</name>
    <name evidence="3" type="ORF">IAD12_01360</name>
</gene>
<evidence type="ECO:0000256" key="1">
    <source>
        <dbReference type="HAMAP-Rule" id="MF_01966"/>
    </source>
</evidence>
<reference evidence="3" key="1">
    <citation type="submission" date="2020-10" db="EMBL/GenBank/DDBJ databases">
        <authorList>
            <person name="Gilroy R."/>
        </authorList>
    </citation>
    <scope>NUCLEOTIDE SEQUENCE</scope>
    <source>
        <strain evidence="3">CHK176-22527</strain>
    </source>
</reference>
<comment type="catalytic activity">
    <reaction evidence="1">
        <text>(6R)-NADHX = (6S)-NADHX</text>
        <dbReference type="Rhea" id="RHEA:32215"/>
        <dbReference type="ChEBI" id="CHEBI:64074"/>
        <dbReference type="ChEBI" id="CHEBI:64075"/>
        <dbReference type="EC" id="5.1.99.6"/>
    </reaction>
</comment>
<feature type="domain" description="YjeF N-terminal" evidence="2">
    <location>
        <begin position="14"/>
        <end position="278"/>
    </location>
</feature>
<dbReference type="GO" id="GO:0000166">
    <property type="term" value="F:nucleotide binding"/>
    <property type="evidence" value="ECO:0007669"/>
    <property type="project" value="UniProtKB-KW"/>
</dbReference>
<proteinExistence type="inferred from homology"/>
<dbReference type="AlphaFoldDB" id="A0A9D1HAZ2"/>
<dbReference type="NCBIfam" id="TIGR00197">
    <property type="entry name" value="yjeF_nterm"/>
    <property type="match status" value="1"/>
</dbReference>
<feature type="binding site" evidence="1">
    <location>
        <position position="221"/>
    </location>
    <ligand>
        <name>K(+)</name>
        <dbReference type="ChEBI" id="CHEBI:29103"/>
    </ligand>
</feature>
<dbReference type="GO" id="GO:0046872">
    <property type="term" value="F:metal ion binding"/>
    <property type="evidence" value="ECO:0007669"/>
    <property type="project" value="UniProtKB-KW"/>
</dbReference>
<dbReference type="InterPro" id="IPR004443">
    <property type="entry name" value="YjeF_N_dom"/>
</dbReference>
<feature type="binding site" evidence="1">
    <location>
        <begin position="100"/>
        <end position="104"/>
    </location>
    <ligand>
        <name>(6S)-NADPHX</name>
        <dbReference type="ChEBI" id="CHEBI:64076"/>
    </ligand>
</feature>
<keyword evidence="1" id="KW-0521">NADP</keyword>
<comment type="similarity">
    <text evidence="1">Belongs to the NnrE/AIBP family.</text>
</comment>
<feature type="binding site" evidence="1">
    <location>
        <position position="218"/>
    </location>
    <ligand>
        <name>(6S)-NADPHX</name>
        <dbReference type="ChEBI" id="CHEBI:64076"/>
    </ligand>
</feature>
<comment type="caution">
    <text evidence="3">The sequence shown here is derived from an EMBL/GenBank/DDBJ whole genome shotgun (WGS) entry which is preliminary data.</text>
</comment>
<dbReference type="EMBL" id="DVLX01000020">
    <property type="protein sequence ID" value="HIT98890.1"/>
    <property type="molecule type" value="Genomic_DNA"/>
</dbReference>
<keyword evidence="1" id="KW-0630">Potassium</keyword>
<sequence>MIMGSEHFVTCGQMKILERRADENGLSYYQMMENAGRRASEIIEEKTVRALSTKIVRNKFVGSGIGTGGSFSGSLKVAESTDRFYGKERYSALIFCGKGNNGGDGLVSARILRKAGWRITVILVDGKPRTEDSIENFGLLKGLDVDIEDMSVNSRVLMDMKGNYDVIIDAIYGTGFHGKLKENALKAAIYINERSRSAENKRAGYGKEQKIPIVFSLDIPSGLGGDVTSEKEIDAMSIKADFTIAFHARKPVHIQKFAGKFCGETIVADIGIDEDKLWNVEL</sequence>
<dbReference type="InterPro" id="IPR036652">
    <property type="entry name" value="YjeF_N_dom_sf"/>
</dbReference>
<dbReference type="Pfam" id="PF03853">
    <property type="entry name" value="YjeF_N"/>
    <property type="match status" value="1"/>
</dbReference>
<keyword evidence="1" id="KW-0547">Nucleotide-binding</keyword>
<reference evidence="3" key="2">
    <citation type="journal article" date="2021" name="PeerJ">
        <title>Extensive microbial diversity within the chicken gut microbiome revealed by metagenomics and culture.</title>
        <authorList>
            <person name="Gilroy R."/>
            <person name="Ravi A."/>
            <person name="Getino M."/>
            <person name="Pursley I."/>
            <person name="Horton D.L."/>
            <person name="Alikhan N.F."/>
            <person name="Baker D."/>
            <person name="Gharbi K."/>
            <person name="Hall N."/>
            <person name="Watson M."/>
            <person name="Adriaenssens E.M."/>
            <person name="Foster-Nyarko E."/>
            <person name="Jarju S."/>
            <person name="Secka A."/>
            <person name="Antonio M."/>
            <person name="Oren A."/>
            <person name="Chaudhuri R.R."/>
            <person name="La Ragione R."/>
            <person name="Hildebrand F."/>
            <person name="Pallen M.J."/>
        </authorList>
    </citation>
    <scope>NUCLEOTIDE SEQUENCE</scope>
    <source>
        <strain evidence="3">CHK176-22527</strain>
    </source>
</reference>
<organism evidence="3 4">
    <name type="scientific">Candidatus Allocopromorpha excrementavium</name>
    <dbReference type="NCBI Taxonomy" id="2840741"/>
    <lineage>
        <taxon>Bacteria</taxon>
        <taxon>Bacillati</taxon>
        <taxon>Bacillota</taxon>
        <taxon>Clostridia</taxon>
        <taxon>Eubacteriales</taxon>
        <taxon>Eubacteriaceae</taxon>
        <taxon>Eubacteriaceae incertae sedis</taxon>
        <taxon>Candidatus Allocopromorpha</taxon>
    </lineage>
</organism>
<feature type="binding site" evidence="1">
    <location>
        <begin position="173"/>
        <end position="179"/>
    </location>
    <ligand>
        <name>(6S)-NADPHX</name>
        <dbReference type="ChEBI" id="CHEBI:64076"/>
    </ligand>
</feature>
<comment type="catalytic activity">
    <reaction evidence="1">
        <text>(6R)-NADPHX = (6S)-NADPHX</text>
        <dbReference type="Rhea" id="RHEA:32227"/>
        <dbReference type="ChEBI" id="CHEBI:64076"/>
        <dbReference type="ChEBI" id="CHEBI:64077"/>
        <dbReference type="EC" id="5.1.99.6"/>
    </reaction>
</comment>
<comment type="caution">
    <text evidence="1">Lacks conserved residue(s) required for the propagation of feature annotation.</text>
</comment>
<dbReference type="EC" id="5.1.99.6" evidence="1"/>
<dbReference type="SUPFAM" id="SSF64153">
    <property type="entry name" value="YjeF N-terminal domain-like"/>
    <property type="match status" value="1"/>
</dbReference>
<accession>A0A9D1HAZ2</accession>
<dbReference type="HAMAP" id="MF_01966">
    <property type="entry name" value="NADHX_epimerase"/>
    <property type="match status" value="1"/>
</dbReference>
<feature type="binding site" evidence="1">
    <location>
        <position position="101"/>
    </location>
    <ligand>
        <name>K(+)</name>
        <dbReference type="ChEBI" id="CHEBI:29103"/>
    </ligand>
</feature>
<dbReference type="PROSITE" id="PS51385">
    <property type="entry name" value="YJEF_N"/>
    <property type="match status" value="1"/>
</dbReference>
<dbReference type="Gene3D" id="3.40.50.10260">
    <property type="entry name" value="YjeF N-terminal domain"/>
    <property type="match status" value="1"/>
</dbReference>
<protein>
    <recommendedName>
        <fullName evidence="1">NAD(P)H-hydrate epimerase</fullName>
        <ecNumber evidence="1">5.1.99.6</ecNumber>
    </recommendedName>
    <alternativeName>
        <fullName evidence="1">NAD(P)HX epimerase</fullName>
    </alternativeName>
</protein>
<evidence type="ECO:0000313" key="4">
    <source>
        <dbReference type="Proteomes" id="UP000824159"/>
    </source>
</evidence>
<keyword evidence="1 3" id="KW-0413">Isomerase</keyword>
<evidence type="ECO:0000259" key="2">
    <source>
        <dbReference type="PROSITE" id="PS51385"/>
    </source>
</evidence>
<comment type="cofactor">
    <cofactor evidence="1">
        <name>K(+)</name>
        <dbReference type="ChEBI" id="CHEBI:29103"/>
    </cofactor>
    <text evidence="1">Binds 1 potassium ion per subunit.</text>
</comment>
<keyword evidence="1" id="KW-0520">NAD</keyword>
<evidence type="ECO:0000313" key="3">
    <source>
        <dbReference type="EMBL" id="HIT98890.1"/>
    </source>
</evidence>
<dbReference type="GO" id="GO:0052856">
    <property type="term" value="F:NAD(P)HX epimerase activity"/>
    <property type="evidence" value="ECO:0007669"/>
    <property type="project" value="UniProtKB-UniRule"/>
</dbReference>
<keyword evidence="1" id="KW-0479">Metal-binding</keyword>
<dbReference type="Proteomes" id="UP000824159">
    <property type="component" value="Unassembled WGS sequence"/>
</dbReference>
<name>A0A9D1HAZ2_9FIRM</name>